<evidence type="ECO:0000313" key="4">
    <source>
        <dbReference type="EMBL" id="SDZ86713.1"/>
    </source>
</evidence>
<dbReference type="Proteomes" id="UP000198850">
    <property type="component" value="Unassembled WGS sequence"/>
</dbReference>
<gene>
    <name evidence="4" type="ORF">SAMN05443550_101260</name>
</gene>
<keyword evidence="1" id="KW-0472">Membrane</keyword>
<name>A0A1H3WHX5_9SPHI</name>
<keyword evidence="5" id="KW-1185">Reference proteome</keyword>
<dbReference type="Gene3D" id="2.130.10.10">
    <property type="entry name" value="YVTN repeat-like/Quinoprotein amine dehydrogenase"/>
    <property type="match status" value="3"/>
</dbReference>
<dbReference type="InterPro" id="IPR015943">
    <property type="entry name" value="WD40/YVTN_repeat-like_dom_sf"/>
</dbReference>
<dbReference type="InterPro" id="IPR010559">
    <property type="entry name" value="Sig_transdc_His_kin_internal"/>
</dbReference>
<evidence type="ECO:0000313" key="5">
    <source>
        <dbReference type="Proteomes" id="UP000198850"/>
    </source>
</evidence>
<dbReference type="RefSeq" id="WP_245735097.1">
    <property type="nucleotide sequence ID" value="NZ_FNRA01000001.1"/>
</dbReference>
<sequence length="977" mass="112185">MRNKIRIFRLYLIAGLFSFCGYSYGQTTFVKHFSTKDGLPSNSCYYTLQDRKGYIWVATDAGVCRFDGKVFETFSIDDGLPDNQIVKLHEDRRGRIWFSALNGQLSYFYKDRIFNEKNDRSLALLNFKSIVISFFEDGRGNMWFGTNKNLLVKWDGKSIKKYISADTNSQFIATVVYEDRLGRIWASSANCLHVFNGTTFIRVQHLSNLLSFKTALNLPDKTMLLLDSKGLNKRDGGRQKLILKIDTALLKNNPGYFYTENQQDLWLSNNAGVYYVDKHGHQRQYLSNVMTNQVFKDNRENMWFTTNNGIYMLPKKSKRIYVVDQTHGLTNNGIKSLMKDHFNRLWLGMDNGTINILSIPGYTLSCVNLPDHRFSAIKQMATDSSGKTVFFASDYGLGMLHDDGKRTGQPTYLHEANHYNFVLKNFSISKNNHLALALSSGVVIINDPLHDFSFSSSAHKEGQNFFSGRAYRVFYDKDQQLHFSNSQGYSEFSKGKLVHISRKDGLLNQRINDMAELPDGTMVLATDGYGLIFYRQNKIIRHITRDNGLAGNICKKLFVRGGYLWVVTNNAVNRVLLKDNYPVESFDFTNSMLDNDVNEVYIDRDTAYFATNHGLIYFANSPFDKTQEVPKVLISSILNNKKPLSPDATFSLAPADNNITFYYSAIDFQNNNILYRYRLNPNSSWTETRSRRLEFSSLEPDNYTFEISARTSNSQWSKPVGVSFILKAHFWQSLWFMILLLLLASFSFYKIAVIVTKQQKDKDQQRLLLKNRILMLEQQALQAMMNPHFVFNVMNSIQHYINTKNTSSANKILTGFARLIRKNLDICTKSFISLEEEIEYLTLYLSLEKMRFGEKFNYTFSIAEDIDQDETMIPSMILQPYIENAIWHGLMPKEEGGSLVILINQHTPGSLLIQITDDGIGIDNSLRIKNEKHHSKGMSLTQERVNLINQIEAYPIQITIRQNGVSGTTISILVPNR</sequence>
<evidence type="ECO:0000259" key="2">
    <source>
        <dbReference type="Pfam" id="PF06580"/>
    </source>
</evidence>
<dbReference type="InterPro" id="IPR050640">
    <property type="entry name" value="Bact_2-comp_sensor_kinase"/>
</dbReference>
<dbReference type="SUPFAM" id="SSF63829">
    <property type="entry name" value="Calcium-dependent phosphotriesterase"/>
    <property type="match status" value="1"/>
</dbReference>
<dbReference type="InterPro" id="IPR011110">
    <property type="entry name" value="Reg_prop"/>
</dbReference>
<dbReference type="EMBL" id="FNRA01000001">
    <property type="protein sequence ID" value="SDZ86713.1"/>
    <property type="molecule type" value="Genomic_DNA"/>
</dbReference>
<dbReference type="GO" id="GO:0000155">
    <property type="term" value="F:phosphorelay sensor kinase activity"/>
    <property type="evidence" value="ECO:0007669"/>
    <property type="project" value="InterPro"/>
</dbReference>
<organism evidence="4 5">
    <name type="scientific">Pedobacter hartonius</name>
    <dbReference type="NCBI Taxonomy" id="425514"/>
    <lineage>
        <taxon>Bacteria</taxon>
        <taxon>Pseudomonadati</taxon>
        <taxon>Bacteroidota</taxon>
        <taxon>Sphingobacteriia</taxon>
        <taxon>Sphingobacteriales</taxon>
        <taxon>Sphingobacteriaceae</taxon>
        <taxon>Pedobacter</taxon>
    </lineage>
</organism>
<keyword evidence="1" id="KW-0812">Transmembrane</keyword>
<protein>
    <submittedName>
        <fullName evidence="4">Two component regulator propeller</fullName>
    </submittedName>
</protein>
<dbReference type="Pfam" id="PF06580">
    <property type="entry name" value="His_kinase"/>
    <property type="match status" value="1"/>
</dbReference>
<proteinExistence type="predicted"/>
<dbReference type="PANTHER" id="PTHR34220">
    <property type="entry name" value="SENSOR HISTIDINE KINASE YPDA"/>
    <property type="match status" value="1"/>
</dbReference>
<dbReference type="SUPFAM" id="SSF55874">
    <property type="entry name" value="ATPase domain of HSP90 chaperone/DNA topoisomerase II/histidine kinase"/>
    <property type="match status" value="1"/>
</dbReference>
<feature type="transmembrane region" description="Helical" evidence="1">
    <location>
        <begin position="734"/>
        <end position="756"/>
    </location>
</feature>
<feature type="domain" description="Two component regulator three Y" evidence="3">
    <location>
        <begin position="670"/>
        <end position="719"/>
    </location>
</feature>
<dbReference type="Pfam" id="PF07495">
    <property type="entry name" value="Y_Y_Y"/>
    <property type="match status" value="1"/>
</dbReference>
<feature type="domain" description="Signal transduction histidine kinase internal region" evidence="2">
    <location>
        <begin position="777"/>
        <end position="856"/>
    </location>
</feature>
<dbReference type="InterPro" id="IPR011123">
    <property type="entry name" value="Y_Y_Y"/>
</dbReference>
<dbReference type="InterPro" id="IPR013783">
    <property type="entry name" value="Ig-like_fold"/>
</dbReference>
<reference evidence="4 5" key="1">
    <citation type="submission" date="2016-10" db="EMBL/GenBank/DDBJ databases">
        <authorList>
            <person name="de Groot N.N."/>
        </authorList>
    </citation>
    <scope>NUCLEOTIDE SEQUENCE [LARGE SCALE GENOMIC DNA]</scope>
    <source>
        <strain evidence="4 5">DSM 19033</strain>
    </source>
</reference>
<dbReference type="SUPFAM" id="SSF50998">
    <property type="entry name" value="Quinoprotein alcohol dehydrogenase-like"/>
    <property type="match status" value="1"/>
</dbReference>
<dbReference type="InterPro" id="IPR011047">
    <property type="entry name" value="Quinoprotein_ADH-like_sf"/>
</dbReference>
<keyword evidence="1" id="KW-1133">Transmembrane helix</keyword>
<accession>A0A1H3WHX5</accession>
<dbReference type="PANTHER" id="PTHR34220:SF7">
    <property type="entry name" value="SENSOR HISTIDINE KINASE YPDA"/>
    <property type="match status" value="1"/>
</dbReference>
<dbReference type="AlphaFoldDB" id="A0A1H3WHX5"/>
<evidence type="ECO:0000256" key="1">
    <source>
        <dbReference type="SAM" id="Phobius"/>
    </source>
</evidence>
<evidence type="ECO:0000259" key="3">
    <source>
        <dbReference type="Pfam" id="PF07495"/>
    </source>
</evidence>
<dbReference type="Gene3D" id="2.60.40.10">
    <property type="entry name" value="Immunoglobulins"/>
    <property type="match status" value="1"/>
</dbReference>
<dbReference type="GO" id="GO:0016020">
    <property type="term" value="C:membrane"/>
    <property type="evidence" value="ECO:0007669"/>
    <property type="project" value="InterPro"/>
</dbReference>
<dbReference type="InterPro" id="IPR036890">
    <property type="entry name" value="HATPase_C_sf"/>
</dbReference>
<dbReference type="STRING" id="425514.SAMN05443550_101260"/>
<dbReference type="Gene3D" id="3.30.565.10">
    <property type="entry name" value="Histidine kinase-like ATPase, C-terminal domain"/>
    <property type="match status" value="1"/>
</dbReference>
<dbReference type="Pfam" id="PF07494">
    <property type="entry name" value="Reg_prop"/>
    <property type="match status" value="3"/>
</dbReference>